<dbReference type="eggNOG" id="KOG3656">
    <property type="taxonomic scope" value="Eukaryota"/>
</dbReference>
<dbReference type="InterPro" id="IPR017452">
    <property type="entry name" value="GPCR_Rhodpsn_7TM"/>
</dbReference>
<dbReference type="GO" id="GO:0004930">
    <property type="term" value="F:G protein-coupled receptor activity"/>
    <property type="evidence" value="ECO:0007669"/>
    <property type="project" value="UniProtKB-KW"/>
</dbReference>
<evidence type="ECO:0000256" key="9">
    <source>
        <dbReference type="SAM" id="Phobius"/>
    </source>
</evidence>
<keyword evidence="7" id="KW-0675">Receptor</keyword>
<proteinExistence type="predicted"/>
<dbReference type="Pfam" id="PF00001">
    <property type="entry name" value="7tm_1"/>
    <property type="match status" value="1"/>
</dbReference>
<name>A0A1X7TA30_AMPQE</name>
<dbReference type="PRINTS" id="PR00237">
    <property type="entry name" value="GPCRRHODOPSN"/>
</dbReference>
<feature type="transmembrane region" description="Helical" evidence="9">
    <location>
        <begin position="265"/>
        <end position="285"/>
    </location>
</feature>
<evidence type="ECO:0000313" key="11">
    <source>
        <dbReference type="EnsemblMetazoa" id="Aqu2.1.11418_001"/>
    </source>
</evidence>
<evidence type="ECO:0000256" key="5">
    <source>
        <dbReference type="ARBA" id="ARBA00023040"/>
    </source>
</evidence>
<dbReference type="SUPFAM" id="SSF81321">
    <property type="entry name" value="Family A G protein-coupled receptor-like"/>
    <property type="match status" value="1"/>
</dbReference>
<dbReference type="OMA" id="HICRMQC"/>
<evidence type="ECO:0000256" key="4">
    <source>
        <dbReference type="ARBA" id="ARBA00022989"/>
    </source>
</evidence>
<keyword evidence="2" id="KW-1003">Cell membrane</keyword>
<keyword evidence="6 9" id="KW-0472">Membrane</keyword>
<dbReference type="OrthoDB" id="10071887at2759"/>
<dbReference type="InParanoid" id="A0A1X7TA30"/>
<accession>A0A1X7TA30</accession>
<organism evidence="11">
    <name type="scientific">Amphimedon queenslandica</name>
    <name type="common">Sponge</name>
    <dbReference type="NCBI Taxonomy" id="400682"/>
    <lineage>
        <taxon>Eukaryota</taxon>
        <taxon>Metazoa</taxon>
        <taxon>Porifera</taxon>
        <taxon>Demospongiae</taxon>
        <taxon>Heteroscleromorpha</taxon>
        <taxon>Haplosclerida</taxon>
        <taxon>Niphatidae</taxon>
        <taxon>Amphimedon</taxon>
    </lineage>
</organism>
<dbReference type="AlphaFoldDB" id="A0A1X7TA30"/>
<dbReference type="InterPro" id="IPR000276">
    <property type="entry name" value="GPCR_Rhodpsn"/>
</dbReference>
<keyword evidence="8" id="KW-0807">Transducer</keyword>
<evidence type="ECO:0000256" key="3">
    <source>
        <dbReference type="ARBA" id="ARBA00022692"/>
    </source>
</evidence>
<feature type="transmembrane region" description="Helical" evidence="9">
    <location>
        <begin position="98"/>
        <end position="123"/>
    </location>
</feature>
<dbReference type="EnsemblMetazoa" id="Aqu2.1.11418_001">
    <property type="protein sequence ID" value="Aqu2.1.11418_001"/>
    <property type="gene ID" value="Aqu2.1.11418"/>
</dbReference>
<evidence type="ECO:0000256" key="6">
    <source>
        <dbReference type="ARBA" id="ARBA00023136"/>
    </source>
</evidence>
<feature type="transmembrane region" description="Helical" evidence="9">
    <location>
        <begin position="52"/>
        <end position="78"/>
    </location>
</feature>
<feature type="transmembrane region" description="Helical" evidence="9">
    <location>
        <begin position="229"/>
        <end position="259"/>
    </location>
</feature>
<keyword evidence="4 9" id="KW-1133">Transmembrane helix</keyword>
<feature type="domain" description="G-protein coupled receptors family 1 profile" evidence="10">
    <location>
        <begin position="30"/>
        <end position="290"/>
    </location>
</feature>
<dbReference type="PROSITE" id="PS50262">
    <property type="entry name" value="G_PROTEIN_RECEP_F1_2"/>
    <property type="match status" value="1"/>
</dbReference>
<dbReference type="GO" id="GO:0005886">
    <property type="term" value="C:plasma membrane"/>
    <property type="evidence" value="ECO:0007669"/>
    <property type="project" value="UniProtKB-SubCell"/>
</dbReference>
<sequence length="313" mass="34943">MAENFTFTGEFSSPAVAAVLTVVMILALIANGVVLSITLYQRKSWKQSSTIFFTSLILAHLVLNLLYLPFTIIALAAGEWIFGSTDEEKTATCYFAAWMQWSGGSVLALTLAAISFDRFLFIVKPHLHKRFMRPWVALTLTIAIWILSAVIGTLPFLDFGHYSYDDELGYCTLVGVDIPAFVAILVIVFLVVGTIFVTSLWTFCFTRSYFKAQSVIAGESVYASKKKRLFGVFGSMLLIYGTVYFSTALNILLQIFIFLPFEFNVTNYIVYFMVTIASAIIQSYFRPEIKSVLVSHCPLLFTCVCCSCVHAVC</sequence>
<dbReference type="CDD" id="cd00637">
    <property type="entry name" value="7tm_classA_rhodopsin-like"/>
    <property type="match status" value="1"/>
</dbReference>
<dbReference type="FunCoup" id="A0A1X7TA30">
    <property type="interactions" value="69"/>
</dbReference>
<evidence type="ECO:0000256" key="2">
    <source>
        <dbReference type="ARBA" id="ARBA00022475"/>
    </source>
</evidence>
<feature type="transmembrane region" description="Helical" evidence="9">
    <location>
        <begin position="135"/>
        <end position="158"/>
    </location>
</feature>
<keyword evidence="3 9" id="KW-0812">Transmembrane</keyword>
<evidence type="ECO:0000256" key="7">
    <source>
        <dbReference type="ARBA" id="ARBA00023170"/>
    </source>
</evidence>
<evidence type="ECO:0000256" key="1">
    <source>
        <dbReference type="ARBA" id="ARBA00004651"/>
    </source>
</evidence>
<dbReference type="Gene3D" id="1.20.1070.10">
    <property type="entry name" value="Rhodopsin 7-helix transmembrane proteins"/>
    <property type="match status" value="1"/>
</dbReference>
<dbReference type="PANTHER" id="PTHR22752">
    <property type="entry name" value="G PROTEIN-COUPLED RECEPTOR"/>
    <property type="match status" value="1"/>
</dbReference>
<feature type="transmembrane region" description="Helical" evidence="9">
    <location>
        <begin position="178"/>
        <end position="203"/>
    </location>
</feature>
<evidence type="ECO:0000259" key="10">
    <source>
        <dbReference type="PROSITE" id="PS50262"/>
    </source>
</evidence>
<comment type="subcellular location">
    <subcellularLocation>
        <location evidence="1">Cell membrane</location>
        <topology evidence="1">Multi-pass membrane protein</topology>
    </subcellularLocation>
</comment>
<reference evidence="11" key="1">
    <citation type="submission" date="2017-05" db="UniProtKB">
        <authorList>
            <consortium name="EnsemblMetazoa"/>
        </authorList>
    </citation>
    <scope>IDENTIFICATION</scope>
</reference>
<keyword evidence="5" id="KW-0297">G-protein coupled receptor</keyword>
<feature type="transmembrane region" description="Helical" evidence="9">
    <location>
        <begin position="15"/>
        <end position="40"/>
    </location>
</feature>
<evidence type="ECO:0000256" key="8">
    <source>
        <dbReference type="ARBA" id="ARBA00023224"/>
    </source>
</evidence>
<protein>
    <recommendedName>
        <fullName evidence="10">G-protein coupled receptors family 1 profile domain-containing protein</fullName>
    </recommendedName>
</protein>